<evidence type="ECO:0000256" key="4">
    <source>
        <dbReference type="PROSITE-ProRule" id="PRU10055"/>
    </source>
</evidence>
<dbReference type="GO" id="GO:0016052">
    <property type="term" value="P:carbohydrate catabolic process"/>
    <property type="evidence" value="ECO:0007669"/>
    <property type="project" value="TreeGrafter"/>
</dbReference>
<protein>
    <submittedName>
        <fullName evidence="6">6-phospho-beta-glucosidase AscB</fullName>
        <ecNumber evidence="6">3.2.1.86</ecNumber>
    </submittedName>
</protein>
<proteinExistence type="inferred from homology"/>
<dbReference type="Gene3D" id="3.20.20.80">
    <property type="entry name" value="Glycosidases"/>
    <property type="match status" value="1"/>
</dbReference>
<keyword evidence="2 6" id="KW-0378">Hydrolase</keyword>
<reference evidence="6 7" key="1">
    <citation type="journal article" date="2014" name="Int. J. Syst. Evol. Microbiol.">
        <title>Phylogenomics and the dynamic genome evolution of the genus Streptococcus.</title>
        <authorList>
            <consortium name="The Broad Institute Genome Sequencing Platform"/>
            <person name="Richards V.P."/>
            <person name="Palmer S.R."/>
            <person name="Pavinski Bitar P.D."/>
            <person name="Qin X."/>
            <person name="Weinstock G.M."/>
            <person name="Highlander S.K."/>
            <person name="Town C.D."/>
            <person name="Burne R.A."/>
            <person name="Stanhope M.J."/>
        </authorList>
    </citation>
    <scope>NUCLEOTIDE SEQUENCE [LARGE SCALE GENOMIC DNA]</scope>
    <source>
        <strain evidence="6 7">2285-97</strain>
    </source>
</reference>
<dbReference type="PRINTS" id="PR00131">
    <property type="entry name" value="GLHYDRLASE1"/>
</dbReference>
<name>G5KDB7_9STRE</name>
<dbReference type="PROSITE" id="PS00572">
    <property type="entry name" value="GLYCOSYL_HYDROL_F1_1"/>
    <property type="match status" value="1"/>
</dbReference>
<evidence type="ECO:0000256" key="2">
    <source>
        <dbReference type="ARBA" id="ARBA00022801"/>
    </source>
</evidence>
<dbReference type="InterPro" id="IPR017853">
    <property type="entry name" value="GH"/>
</dbReference>
<dbReference type="EMBL" id="AEUZ02000001">
    <property type="protein sequence ID" value="EHJ57413.1"/>
    <property type="molecule type" value="Genomic_DNA"/>
</dbReference>
<accession>G5KDB7</accession>
<dbReference type="PANTHER" id="PTHR10353">
    <property type="entry name" value="GLYCOSYL HYDROLASE"/>
    <property type="match status" value="1"/>
</dbReference>
<keyword evidence="7" id="KW-1185">Reference proteome</keyword>
<evidence type="ECO:0000256" key="3">
    <source>
        <dbReference type="ARBA" id="ARBA00023295"/>
    </source>
</evidence>
<dbReference type="Proteomes" id="UP000005388">
    <property type="component" value="Unassembled WGS sequence"/>
</dbReference>
<dbReference type="PANTHER" id="PTHR10353:SF122">
    <property type="entry name" value="6-PHOSPHO-BETA-GLUCOSIDASE ASCB-RELATED"/>
    <property type="match status" value="1"/>
</dbReference>
<dbReference type="eggNOG" id="COG2723">
    <property type="taxonomic scope" value="Bacteria"/>
</dbReference>
<evidence type="ECO:0000313" key="7">
    <source>
        <dbReference type="Proteomes" id="UP000005388"/>
    </source>
</evidence>
<keyword evidence="3 6" id="KW-0326">Glycosidase</keyword>
<evidence type="ECO:0000256" key="1">
    <source>
        <dbReference type="ARBA" id="ARBA00010838"/>
    </source>
</evidence>
<dbReference type="SUPFAM" id="SSF51445">
    <property type="entry name" value="(Trans)glycosidases"/>
    <property type="match status" value="2"/>
</dbReference>
<dbReference type="GO" id="GO:0008706">
    <property type="term" value="F:6-phospho-beta-glucosidase activity"/>
    <property type="evidence" value="ECO:0007669"/>
    <property type="project" value="UniProtKB-EC"/>
</dbReference>
<sequence>MSYQLPDGFLWGGATDDFQFEGGFDQGGRGYYPRYSKEIWRHHDVNEIIFEEGDEDILKEGQLDFISFSYYRSNTTEAGDDWFNVGGSGNPYLKETPWGWAVDPLGLRHVMNEIYDRIQKPIFIVENGMGAIDQADENDYVEDDYRIDFLRDHLQNMADAINIDGVECLGYTMWAPIDLVSLSTGEMKKRYGFIYVDMDDKGNGSLKRTPKKSYQWMKAIVESNSQKLAEL</sequence>
<dbReference type="EC" id="3.2.1.86" evidence="6"/>
<dbReference type="Pfam" id="PF00232">
    <property type="entry name" value="Glyco_hydro_1"/>
    <property type="match status" value="1"/>
</dbReference>
<evidence type="ECO:0000256" key="5">
    <source>
        <dbReference type="RuleBase" id="RU003690"/>
    </source>
</evidence>
<gene>
    <name evidence="6" type="primary">ascB</name>
    <name evidence="6" type="ORF">STRUR_1865</name>
</gene>
<comment type="caution">
    <text evidence="6">The sequence shown here is derived from an EMBL/GenBank/DDBJ whole genome shotgun (WGS) entry which is preliminary data.</text>
</comment>
<evidence type="ECO:0000313" key="6">
    <source>
        <dbReference type="EMBL" id="EHJ57413.1"/>
    </source>
</evidence>
<dbReference type="InterPro" id="IPR001360">
    <property type="entry name" value="Glyco_hydro_1"/>
</dbReference>
<dbReference type="STRING" id="764291.STRUR_1865"/>
<dbReference type="AlphaFoldDB" id="G5KDB7"/>
<comment type="similarity">
    <text evidence="1 5">Belongs to the glycosyl hydrolase 1 family.</text>
</comment>
<dbReference type="InterPro" id="IPR018120">
    <property type="entry name" value="Glyco_hydro_1_AS"/>
</dbReference>
<organism evidence="6 7">
    <name type="scientific">Streptococcus urinalis 2285-97</name>
    <dbReference type="NCBI Taxonomy" id="764291"/>
    <lineage>
        <taxon>Bacteria</taxon>
        <taxon>Bacillati</taxon>
        <taxon>Bacillota</taxon>
        <taxon>Bacilli</taxon>
        <taxon>Lactobacillales</taxon>
        <taxon>Streptococcaceae</taxon>
        <taxon>Streptococcus</taxon>
    </lineage>
</organism>
<dbReference type="GO" id="GO:0005829">
    <property type="term" value="C:cytosol"/>
    <property type="evidence" value="ECO:0007669"/>
    <property type="project" value="TreeGrafter"/>
</dbReference>
<feature type="active site" description="Nucleophile" evidence="4">
    <location>
        <position position="126"/>
    </location>
</feature>